<feature type="region of interest" description="Disordered" evidence="1">
    <location>
        <begin position="1"/>
        <end position="83"/>
    </location>
</feature>
<name>A0A2H5QXM1_CITUN</name>
<feature type="compositionally biased region" description="Low complexity" evidence="1">
    <location>
        <begin position="24"/>
        <end position="35"/>
    </location>
</feature>
<gene>
    <name evidence="2" type="ORF">CUMW_271390</name>
</gene>
<sequence>MEHHGHDQWDDGPDPISRGASEKGGATNNGTGAATVQAEGGDGFGQDQRRAGLKKAVKKVPPSGFQMDQIQVSQNHPETLVTT</sequence>
<proteinExistence type="predicted"/>
<dbReference type="EMBL" id="BDQV01001202">
    <property type="protein sequence ID" value="GAY69371.1"/>
    <property type="molecule type" value="Genomic_DNA"/>
</dbReference>
<evidence type="ECO:0000313" key="2">
    <source>
        <dbReference type="EMBL" id="GAY69371.1"/>
    </source>
</evidence>
<keyword evidence="3" id="KW-1185">Reference proteome</keyword>
<comment type="caution">
    <text evidence="2">The sequence shown here is derived from an EMBL/GenBank/DDBJ whole genome shotgun (WGS) entry which is preliminary data.</text>
</comment>
<evidence type="ECO:0000313" key="3">
    <source>
        <dbReference type="Proteomes" id="UP000236630"/>
    </source>
</evidence>
<protein>
    <submittedName>
        <fullName evidence="2">Uncharacterized protein</fullName>
    </submittedName>
</protein>
<feature type="compositionally biased region" description="Polar residues" evidence="1">
    <location>
        <begin position="66"/>
        <end position="83"/>
    </location>
</feature>
<reference evidence="2 3" key="1">
    <citation type="journal article" date="2017" name="Front. Genet.">
        <title>Draft sequencing of the heterozygous diploid genome of Satsuma (Citrus unshiu Marc.) using a hybrid assembly approach.</title>
        <authorList>
            <person name="Shimizu T."/>
            <person name="Tanizawa Y."/>
            <person name="Mochizuki T."/>
            <person name="Nagasaki H."/>
            <person name="Yoshioka T."/>
            <person name="Toyoda A."/>
            <person name="Fujiyama A."/>
            <person name="Kaminuma E."/>
            <person name="Nakamura Y."/>
        </authorList>
    </citation>
    <scope>NUCLEOTIDE SEQUENCE [LARGE SCALE GENOMIC DNA]</scope>
    <source>
        <strain evidence="3">cv. Miyagawa wase</strain>
    </source>
</reference>
<dbReference type="Proteomes" id="UP000236630">
    <property type="component" value="Unassembled WGS sequence"/>
</dbReference>
<dbReference type="AlphaFoldDB" id="A0A2H5QXM1"/>
<organism evidence="2 3">
    <name type="scientific">Citrus unshiu</name>
    <name type="common">Satsuma mandarin</name>
    <name type="synonym">Citrus nobilis var. unshiu</name>
    <dbReference type="NCBI Taxonomy" id="55188"/>
    <lineage>
        <taxon>Eukaryota</taxon>
        <taxon>Viridiplantae</taxon>
        <taxon>Streptophyta</taxon>
        <taxon>Embryophyta</taxon>
        <taxon>Tracheophyta</taxon>
        <taxon>Spermatophyta</taxon>
        <taxon>Magnoliopsida</taxon>
        <taxon>eudicotyledons</taxon>
        <taxon>Gunneridae</taxon>
        <taxon>Pentapetalae</taxon>
        <taxon>rosids</taxon>
        <taxon>malvids</taxon>
        <taxon>Sapindales</taxon>
        <taxon>Rutaceae</taxon>
        <taxon>Aurantioideae</taxon>
        <taxon>Citrus</taxon>
    </lineage>
</organism>
<evidence type="ECO:0000256" key="1">
    <source>
        <dbReference type="SAM" id="MobiDB-lite"/>
    </source>
</evidence>
<accession>A0A2H5QXM1</accession>